<dbReference type="Proteomes" id="UP000655830">
    <property type="component" value="Unassembled WGS sequence"/>
</dbReference>
<feature type="chain" id="PRO_5037711842" evidence="1">
    <location>
        <begin position="22"/>
        <end position="161"/>
    </location>
</feature>
<dbReference type="EMBL" id="JACRSY010000015">
    <property type="protein sequence ID" value="MBC8579912.1"/>
    <property type="molecule type" value="Genomic_DNA"/>
</dbReference>
<proteinExistence type="predicted"/>
<evidence type="ECO:0000256" key="1">
    <source>
        <dbReference type="SAM" id="SignalP"/>
    </source>
</evidence>
<reference evidence="2" key="1">
    <citation type="submission" date="2020-08" db="EMBL/GenBank/DDBJ databases">
        <title>Genome public.</title>
        <authorList>
            <person name="Liu C."/>
            <person name="Sun Q."/>
        </authorList>
    </citation>
    <scope>NUCLEOTIDE SEQUENCE</scope>
    <source>
        <strain evidence="2">NSJ-12</strain>
    </source>
</reference>
<sequence>MKKLFCLLIASVMMFSMVACGMNETEEVAVGNSDEIEQFENQGSQEDVNQIQDETTGDDDITKWDEELTKKVSDYMLETWGDPEWGAPWYKNIIEIKMFNDDTVRAVLTCDINDKSTLETIAQAVFQYEYWIDTILIHDENGETLLSTTNPFNMSAYEKIN</sequence>
<evidence type="ECO:0000313" key="3">
    <source>
        <dbReference type="Proteomes" id="UP000655830"/>
    </source>
</evidence>
<dbReference type="AlphaFoldDB" id="A0A926EKA0"/>
<organism evidence="2 3">
    <name type="scientific">Zhenhengia yiwuensis</name>
    <dbReference type="NCBI Taxonomy" id="2763666"/>
    <lineage>
        <taxon>Bacteria</taxon>
        <taxon>Bacillati</taxon>
        <taxon>Bacillota</taxon>
        <taxon>Clostridia</taxon>
        <taxon>Lachnospirales</taxon>
        <taxon>Lachnospiraceae</taxon>
        <taxon>Zhenhengia</taxon>
    </lineage>
</organism>
<dbReference type="RefSeq" id="WP_249332809.1">
    <property type="nucleotide sequence ID" value="NZ_JACRSY010000015.1"/>
</dbReference>
<dbReference type="PROSITE" id="PS51257">
    <property type="entry name" value="PROKAR_LIPOPROTEIN"/>
    <property type="match status" value="1"/>
</dbReference>
<evidence type="ECO:0000313" key="2">
    <source>
        <dbReference type="EMBL" id="MBC8579912.1"/>
    </source>
</evidence>
<comment type="caution">
    <text evidence="2">The sequence shown here is derived from an EMBL/GenBank/DDBJ whole genome shotgun (WGS) entry which is preliminary data.</text>
</comment>
<feature type="signal peptide" evidence="1">
    <location>
        <begin position="1"/>
        <end position="21"/>
    </location>
</feature>
<keyword evidence="1" id="KW-0732">Signal</keyword>
<protein>
    <submittedName>
        <fullName evidence="2">Uncharacterized protein</fullName>
    </submittedName>
</protein>
<keyword evidence="3" id="KW-1185">Reference proteome</keyword>
<gene>
    <name evidence="2" type="ORF">H8718_10285</name>
</gene>
<name>A0A926EKA0_9FIRM</name>
<accession>A0A926EKA0</accession>